<feature type="signal peptide" evidence="7">
    <location>
        <begin position="1"/>
        <end position="21"/>
    </location>
</feature>
<organism evidence="8 9">
    <name type="scientific">Promicromonospora umidemergens</name>
    <dbReference type="NCBI Taxonomy" id="629679"/>
    <lineage>
        <taxon>Bacteria</taxon>
        <taxon>Bacillati</taxon>
        <taxon>Actinomycetota</taxon>
        <taxon>Actinomycetes</taxon>
        <taxon>Micrococcales</taxon>
        <taxon>Promicromonosporaceae</taxon>
        <taxon>Promicromonospora</taxon>
    </lineage>
</organism>
<reference evidence="9" key="1">
    <citation type="journal article" date="2019" name="Int. J. Syst. Evol. Microbiol.">
        <title>The Global Catalogue of Microorganisms (GCM) 10K type strain sequencing project: providing services to taxonomists for standard genome sequencing and annotation.</title>
        <authorList>
            <consortium name="The Broad Institute Genomics Platform"/>
            <consortium name="The Broad Institute Genome Sequencing Center for Infectious Disease"/>
            <person name="Wu L."/>
            <person name="Ma J."/>
        </authorList>
    </citation>
    <scope>NUCLEOTIDE SEQUENCE [LARGE SCALE GENOMIC DNA]</scope>
    <source>
        <strain evidence="9">JCM 17975</strain>
    </source>
</reference>
<evidence type="ECO:0000256" key="5">
    <source>
        <dbReference type="ARBA" id="ARBA00023157"/>
    </source>
</evidence>
<dbReference type="Pfam" id="PF00960">
    <property type="entry name" value="Neocarzinostat"/>
    <property type="match status" value="1"/>
</dbReference>
<dbReference type="Proteomes" id="UP001500843">
    <property type="component" value="Unassembled WGS sequence"/>
</dbReference>
<feature type="chain" id="PRO_5047005639" description="Neocarzinostatin family protein" evidence="7">
    <location>
        <begin position="22"/>
        <end position="301"/>
    </location>
</feature>
<keyword evidence="4" id="KW-0238">DNA-binding</keyword>
<sequence>MRARLLVPVAAVVLTLAACTAAPEGTVPSGPPPEAGVQRDPDASPTPDTPDASPTPGAPDASPTPDAPDASPTPDASGDPAITVRAADGMWVVHGTGFTGSNQYLVQCAGGTMAGASALEECDMSTSEQVVADERGEISATRPARAFVNVGAVSEVDCTEDPCALAVADLADVVLAAAAAPLPDGSEPPEAPSLVLSELELGPEKGHVTVTGTGYAKGSAVRIVQCATTSDGAVDGDNCLYDDGKRVVADRSGSVIARLPVQREIELVGGGVADCAVAGTCVVANAWTDGGRMALADLLWE</sequence>
<keyword evidence="3" id="KW-0044">Antibiotic</keyword>
<evidence type="ECO:0000313" key="9">
    <source>
        <dbReference type="Proteomes" id="UP001500843"/>
    </source>
</evidence>
<dbReference type="Gene3D" id="2.60.40.230">
    <property type="entry name" value="Neocarzinostatin-like"/>
    <property type="match status" value="2"/>
</dbReference>
<dbReference type="PROSITE" id="PS51257">
    <property type="entry name" value="PROKAR_LIPOPROTEIN"/>
    <property type="match status" value="1"/>
</dbReference>
<evidence type="ECO:0000256" key="7">
    <source>
        <dbReference type="SAM" id="SignalP"/>
    </source>
</evidence>
<keyword evidence="5" id="KW-1015">Disulfide bond</keyword>
<evidence type="ECO:0008006" key="10">
    <source>
        <dbReference type="Google" id="ProtNLM"/>
    </source>
</evidence>
<protein>
    <recommendedName>
        <fullName evidence="10">Neocarzinostatin family protein</fullName>
    </recommendedName>
</protein>
<accession>A0ABP8X7D5</accession>
<feature type="region of interest" description="Disordered" evidence="6">
    <location>
        <begin position="22"/>
        <end position="81"/>
    </location>
</feature>
<comment type="caution">
    <text evidence="8">The sequence shown here is derived from an EMBL/GenBank/DDBJ whole genome shotgun (WGS) entry which is preliminary data.</text>
</comment>
<proteinExistence type="inferred from homology"/>
<gene>
    <name evidence="8" type="ORF">GCM10023198_22760</name>
</gene>
<dbReference type="SUPFAM" id="SSF49319">
    <property type="entry name" value="Actinoxanthin-like"/>
    <property type="match status" value="2"/>
</dbReference>
<evidence type="ECO:0000256" key="6">
    <source>
        <dbReference type="SAM" id="MobiDB-lite"/>
    </source>
</evidence>
<evidence type="ECO:0000256" key="3">
    <source>
        <dbReference type="ARBA" id="ARBA00023022"/>
    </source>
</evidence>
<evidence type="ECO:0000256" key="2">
    <source>
        <dbReference type="ARBA" id="ARBA00022529"/>
    </source>
</evidence>
<evidence type="ECO:0000256" key="4">
    <source>
        <dbReference type="ARBA" id="ARBA00023125"/>
    </source>
</evidence>
<keyword evidence="9" id="KW-1185">Reference proteome</keyword>
<keyword evidence="7" id="KW-0732">Signal</keyword>
<comment type="similarity">
    <text evidence="1">Belongs to the neocarzinostatin family.</text>
</comment>
<evidence type="ECO:0000313" key="8">
    <source>
        <dbReference type="EMBL" id="GAA4701148.1"/>
    </source>
</evidence>
<dbReference type="InterPro" id="IPR027273">
    <property type="entry name" value="Neocarzinostatin-like"/>
</dbReference>
<dbReference type="EMBL" id="BAABHM010000011">
    <property type="protein sequence ID" value="GAA4701148.1"/>
    <property type="molecule type" value="Genomic_DNA"/>
</dbReference>
<dbReference type="InterPro" id="IPR002186">
    <property type="entry name" value="Neocarzinostatin_fam"/>
</dbReference>
<name>A0ABP8X7D5_9MICO</name>
<feature type="compositionally biased region" description="Low complexity" evidence="6">
    <location>
        <begin position="43"/>
        <end position="81"/>
    </location>
</feature>
<evidence type="ECO:0000256" key="1">
    <source>
        <dbReference type="ARBA" id="ARBA00010648"/>
    </source>
</evidence>
<keyword evidence="2" id="KW-0929">Antimicrobial</keyword>
<dbReference type="RefSeq" id="WP_253867264.1">
    <property type="nucleotide sequence ID" value="NZ_BAABHM010000011.1"/>
</dbReference>